<sequence>MDHKLLTLISLSALLCFIMLMSSNLANGTDKLTTMSHGGRKILQLGTQYGPGAEHTWSHH</sequence>
<evidence type="ECO:0000313" key="2">
    <source>
        <dbReference type="EMBL" id="PWA41354.1"/>
    </source>
</evidence>
<evidence type="ECO:0000256" key="1">
    <source>
        <dbReference type="SAM" id="SignalP"/>
    </source>
</evidence>
<dbReference type="AlphaFoldDB" id="A0A2U1KXC0"/>
<evidence type="ECO:0000313" key="3">
    <source>
        <dbReference type="Proteomes" id="UP000245207"/>
    </source>
</evidence>
<comment type="caution">
    <text evidence="2">The sequence shown here is derived from an EMBL/GenBank/DDBJ whole genome shotgun (WGS) entry which is preliminary data.</text>
</comment>
<proteinExistence type="predicted"/>
<protein>
    <recommendedName>
        <fullName evidence="4">Transmembrane protein</fullName>
    </recommendedName>
</protein>
<keyword evidence="3" id="KW-1185">Reference proteome</keyword>
<keyword evidence="1" id="KW-0732">Signal</keyword>
<reference evidence="2 3" key="1">
    <citation type="journal article" date="2018" name="Mol. Plant">
        <title>The genome of Artemisia annua provides insight into the evolution of Asteraceae family and artemisinin biosynthesis.</title>
        <authorList>
            <person name="Shen Q."/>
            <person name="Zhang L."/>
            <person name="Liao Z."/>
            <person name="Wang S."/>
            <person name="Yan T."/>
            <person name="Shi P."/>
            <person name="Liu M."/>
            <person name="Fu X."/>
            <person name="Pan Q."/>
            <person name="Wang Y."/>
            <person name="Lv Z."/>
            <person name="Lu X."/>
            <person name="Zhang F."/>
            <person name="Jiang W."/>
            <person name="Ma Y."/>
            <person name="Chen M."/>
            <person name="Hao X."/>
            <person name="Li L."/>
            <person name="Tang Y."/>
            <person name="Lv G."/>
            <person name="Zhou Y."/>
            <person name="Sun X."/>
            <person name="Brodelius P.E."/>
            <person name="Rose J.K.C."/>
            <person name="Tang K."/>
        </authorList>
    </citation>
    <scope>NUCLEOTIDE SEQUENCE [LARGE SCALE GENOMIC DNA]</scope>
    <source>
        <strain evidence="3">cv. Huhao1</strain>
        <tissue evidence="2">Leaf</tissue>
    </source>
</reference>
<dbReference type="Proteomes" id="UP000245207">
    <property type="component" value="Unassembled WGS sequence"/>
</dbReference>
<organism evidence="2 3">
    <name type="scientific">Artemisia annua</name>
    <name type="common">Sweet wormwood</name>
    <dbReference type="NCBI Taxonomy" id="35608"/>
    <lineage>
        <taxon>Eukaryota</taxon>
        <taxon>Viridiplantae</taxon>
        <taxon>Streptophyta</taxon>
        <taxon>Embryophyta</taxon>
        <taxon>Tracheophyta</taxon>
        <taxon>Spermatophyta</taxon>
        <taxon>Magnoliopsida</taxon>
        <taxon>eudicotyledons</taxon>
        <taxon>Gunneridae</taxon>
        <taxon>Pentapetalae</taxon>
        <taxon>asterids</taxon>
        <taxon>campanulids</taxon>
        <taxon>Asterales</taxon>
        <taxon>Asteraceae</taxon>
        <taxon>Asteroideae</taxon>
        <taxon>Anthemideae</taxon>
        <taxon>Artemisiinae</taxon>
        <taxon>Artemisia</taxon>
    </lineage>
</organism>
<feature type="signal peptide" evidence="1">
    <location>
        <begin position="1"/>
        <end position="28"/>
    </location>
</feature>
<name>A0A2U1KXC0_ARTAN</name>
<feature type="chain" id="PRO_5015614345" description="Transmembrane protein" evidence="1">
    <location>
        <begin position="29"/>
        <end position="60"/>
    </location>
</feature>
<gene>
    <name evidence="2" type="ORF">CTI12_AA539050</name>
</gene>
<accession>A0A2U1KXC0</accession>
<evidence type="ECO:0008006" key="4">
    <source>
        <dbReference type="Google" id="ProtNLM"/>
    </source>
</evidence>
<dbReference type="EMBL" id="PKPP01013134">
    <property type="protein sequence ID" value="PWA41354.1"/>
    <property type="molecule type" value="Genomic_DNA"/>
</dbReference>